<keyword evidence="2" id="KW-0229">DNA integration</keyword>
<proteinExistence type="inferred from homology"/>
<keyword evidence="9" id="KW-1185">Reference proteome</keyword>
<feature type="domain" description="Tyr recombinase" evidence="6">
    <location>
        <begin position="172"/>
        <end position="367"/>
    </location>
</feature>
<dbReference type="PANTHER" id="PTHR30349">
    <property type="entry name" value="PHAGE INTEGRASE-RELATED"/>
    <property type="match status" value="1"/>
</dbReference>
<evidence type="ECO:0000259" key="6">
    <source>
        <dbReference type="PROSITE" id="PS51898"/>
    </source>
</evidence>
<dbReference type="PROSITE" id="PS51900">
    <property type="entry name" value="CB"/>
    <property type="match status" value="1"/>
</dbReference>
<reference evidence="9" key="1">
    <citation type="journal article" date="2019" name="Int. J. Syst. Evol. Microbiol.">
        <title>The Global Catalogue of Microorganisms (GCM) 10K type strain sequencing project: providing services to taxonomists for standard genome sequencing and annotation.</title>
        <authorList>
            <consortium name="The Broad Institute Genomics Platform"/>
            <consortium name="The Broad Institute Genome Sequencing Center for Infectious Disease"/>
            <person name="Wu L."/>
            <person name="Ma J."/>
        </authorList>
    </citation>
    <scope>NUCLEOTIDE SEQUENCE [LARGE SCALE GENOMIC DNA]</scope>
    <source>
        <strain evidence="9">JCM 16702</strain>
    </source>
</reference>
<evidence type="ECO:0000256" key="2">
    <source>
        <dbReference type="ARBA" id="ARBA00022908"/>
    </source>
</evidence>
<dbReference type="InterPro" id="IPR044068">
    <property type="entry name" value="CB"/>
</dbReference>
<dbReference type="EMBL" id="BAAAZG010000009">
    <property type="protein sequence ID" value="GAA4065916.1"/>
    <property type="molecule type" value="Genomic_DNA"/>
</dbReference>
<dbReference type="SUPFAM" id="SSF56349">
    <property type="entry name" value="DNA breaking-rejoining enzymes"/>
    <property type="match status" value="1"/>
</dbReference>
<comment type="caution">
    <text evidence="8">The sequence shown here is derived from an EMBL/GenBank/DDBJ whole genome shotgun (WGS) entry which is preliminary data.</text>
</comment>
<dbReference type="Gene3D" id="1.10.443.10">
    <property type="entry name" value="Intergrase catalytic core"/>
    <property type="match status" value="1"/>
</dbReference>
<dbReference type="Pfam" id="PF00589">
    <property type="entry name" value="Phage_integrase"/>
    <property type="match status" value="1"/>
</dbReference>
<dbReference type="InterPro" id="IPR004107">
    <property type="entry name" value="Integrase_SAM-like_N"/>
</dbReference>
<dbReference type="InterPro" id="IPR010998">
    <property type="entry name" value="Integrase_recombinase_N"/>
</dbReference>
<dbReference type="Proteomes" id="UP001500683">
    <property type="component" value="Unassembled WGS sequence"/>
</dbReference>
<evidence type="ECO:0000256" key="4">
    <source>
        <dbReference type="ARBA" id="ARBA00023172"/>
    </source>
</evidence>
<organism evidence="8 9">
    <name type="scientific">Actinomadura miaoliensis</name>
    <dbReference type="NCBI Taxonomy" id="430685"/>
    <lineage>
        <taxon>Bacteria</taxon>
        <taxon>Bacillati</taxon>
        <taxon>Actinomycetota</taxon>
        <taxon>Actinomycetes</taxon>
        <taxon>Streptosporangiales</taxon>
        <taxon>Thermomonosporaceae</taxon>
        <taxon>Actinomadura</taxon>
    </lineage>
</organism>
<dbReference type="InterPro" id="IPR011010">
    <property type="entry name" value="DNA_brk_join_enz"/>
</dbReference>
<evidence type="ECO:0000313" key="8">
    <source>
        <dbReference type="EMBL" id="GAA4065916.1"/>
    </source>
</evidence>
<keyword evidence="3 5" id="KW-0238">DNA-binding</keyword>
<evidence type="ECO:0000259" key="7">
    <source>
        <dbReference type="PROSITE" id="PS51900"/>
    </source>
</evidence>
<dbReference type="InterPro" id="IPR050090">
    <property type="entry name" value="Tyrosine_recombinase_XerCD"/>
</dbReference>
<dbReference type="PROSITE" id="PS51898">
    <property type="entry name" value="TYR_RECOMBINASE"/>
    <property type="match status" value="1"/>
</dbReference>
<sequence>MAKIHIGKYEGSIYQEGDGWTGALSLGFGPDGKRKRLKRKGKTKTEVKDKLKDAVEDLDKGVKPDHKYLVRDAVNDFLTAFAKTGRSPETNKVYRSLADHQLIPFLGRIRLKELTADDVEKWLNGRTQHLTSSSLGIVHGLLKRSIRRAARHDKVARNVADLVDTPEGKPARKSRSLTLEQANAVLAEAAKPKHRLGAYVILAIVTGLRTEELRKLTWSAVDLDAATVYVLRAERHNDETKTPLSRRGLGIAQLGVDALRALKARQAAEKLKAGDAYEDHDRLFCNERGAPYSAQQVRYHFRKVLDAAGLNGAEWAPRELRHTFVSLMSDHGVPVEKISVLVGHKNTKITETIYRHQIRPEIRDGAEHMNDIFGSKVNKSA</sequence>
<evidence type="ECO:0000313" key="9">
    <source>
        <dbReference type="Proteomes" id="UP001500683"/>
    </source>
</evidence>
<protein>
    <submittedName>
        <fullName evidence="8">Site-specific integrase</fullName>
    </submittedName>
</protein>
<evidence type="ECO:0000256" key="1">
    <source>
        <dbReference type="ARBA" id="ARBA00008857"/>
    </source>
</evidence>
<keyword evidence="4" id="KW-0233">DNA recombination</keyword>
<evidence type="ECO:0000256" key="5">
    <source>
        <dbReference type="PROSITE-ProRule" id="PRU01248"/>
    </source>
</evidence>
<name>A0ABP7VFR1_9ACTN</name>
<evidence type="ECO:0000256" key="3">
    <source>
        <dbReference type="ARBA" id="ARBA00023125"/>
    </source>
</evidence>
<comment type="similarity">
    <text evidence="1">Belongs to the 'phage' integrase family.</text>
</comment>
<accession>A0ABP7VFR1</accession>
<dbReference type="CDD" id="cd01189">
    <property type="entry name" value="INT_ICEBs1_C_like"/>
    <property type="match status" value="1"/>
</dbReference>
<dbReference type="InterPro" id="IPR002104">
    <property type="entry name" value="Integrase_catalytic"/>
</dbReference>
<dbReference type="InterPro" id="IPR013762">
    <property type="entry name" value="Integrase-like_cat_sf"/>
</dbReference>
<feature type="domain" description="Core-binding (CB)" evidence="7">
    <location>
        <begin position="68"/>
        <end position="150"/>
    </location>
</feature>
<gene>
    <name evidence="8" type="ORF">GCM10022214_20160</name>
</gene>
<dbReference type="PANTHER" id="PTHR30349:SF41">
    <property type="entry name" value="INTEGRASE_RECOMBINASE PROTEIN MJ0367-RELATED"/>
    <property type="match status" value="1"/>
</dbReference>
<dbReference type="Gene3D" id="1.10.150.130">
    <property type="match status" value="1"/>
</dbReference>
<dbReference type="Pfam" id="PF14659">
    <property type="entry name" value="Phage_int_SAM_3"/>
    <property type="match status" value="1"/>
</dbReference>